<gene>
    <name evidence="2" type="ORF">G4P62_020208</name>
</gene>
<evidence type="ECO:0000313" key="2">
    <source>
        <dbReference type="EMBL" id="KAF7199194.1"/>
    </source>
</evidence>
<feature type="compositionally biased region" description="Low complexity" evidence="1">
    <location>
        <begin position="107"/>
        <end position="117"/>
    </location>
</feature>
<evidence type="ECO:0000313" key="3">
    <source>
        <dbReference type="Proteomes" id="UP000822369"/>
    </source>
</evidence>
<dbReference type="Proteomes" id="UP000822369">
    <property type="component" value="Unassembled WGS sequence"/>
</dbReference>
<feature type="non-terminal residue" evidence="2">
    <location>
        <position position="137"/>
    </location>
</feature>
<reference evidence="2" key="1">
    <citation type="submission" date="2020-03" db="EMBL/GenBank/DDBJ databases">
        <title>Intra-Species Differences in Population Size shape Life History and Genome Evolution.</title>
        <authorList>
            <person name="Willemsen D."/>
            <person name="Cui R."/>
            <person name="Valenzano D.R."/>
        </authorList>
    </citation>
    <scope>NUCLEOTIDE SEQUENCE</scope>
    <source>
        <strain evidence="2">GRZ</strain>
        <tissue evidence="2">Whole</tissue>
    </source>
</reference>
<protein>
    <submittedName>
        <fullName evidence="2">Kinesin-like protein KIF21A</fullName>
    </submittedName>
</protein>
<dbReference type="AlphaFoldDB" id="A0A9D3B8F4"/>
<dbReference type="EMBL" id="JAAVVJ010008106">
    <property type="protein sequence ID" value="KAF7199194.1"/>
    <property type="molecule type" value="Genomic_DNA"/>
</dbReference>
<feature type="compositionally biased region" description="Polar residues" evidence="1">
    <location>
        <begin position="126"/>
        <end position="137"/>
    </location>
</feature>
<name>A0A9D3B8F4_NOTFU</name>
<sequence>QVVVVSLKGNMPIITCKSLWSKASAKYINIIQGSRLVHGQGTGVSQGQINSRFHPGSNQRVLLLCPWARHLANFACCWWSEGPTGSIREVARNLMVLLNAHLQAEGPPQQTQTVPQRTTPPPQQTIPRSTVNQEMSR</sequence>
<comment type="caution">
    <text evidence="2">The sequence shown here is derived from an EMBL/GenBank/DDBJ whole genome shotgun (WGS) entry which is preliminary data.</text>
</comment>
<organism evidence="2 3">
    <name type="scientific">Nothobranchius furzeri</name>
    <name type="common">Turquoise killifish</name>
    <dbReference type="NCBI Taxonomy" id="105023"/>
    <lineage>
        <taxon>Eukaryota</taxon>
        <taxon>Metazoa</taxon>
        <taxon>Chordata</taxon>
        <taxon>Craniata</taxon>
        <taxon>Vertebrata</taxon>
        <taxon>Euteleostomi</taxon>
        <taxon>Actinopterygii</taxon>
        <taxon>Neopterygii</taxon>
        <taxon>Teleostei</taxon>
        <taxon>Neoteleostei</taxon>
        <taxon>Acanthomorphata</taxon>
        <taxon>Ovalentaria</taxon>
        <taxon>Atherinomorphae</taxon>
        <taxon>Cyprinodontiformes</taxon>
        <taxon>Nothobranchiidae</taxon>
        <taxon>Nothobranchius</taxon>
    </lineage>
</organism>
<accession>A0A9D3B8F4</accession>
<proteinExistence type="predicted"/>
<feature type="region of interest" description="Disordered" evidence="1">
    <location>
        <begin position="105"/>
        <end position="137"/>
    </location>
</feature>
<evidence type="ECO:0000256" key="1">
    <source>
        <dbReference type="SAM" id="MobiDB-lite"/>
    </source>
</evidence>